<reference evidence="2 3" key="1">
    <citation type="submission" date="2018-06" db="EMBL/GenBank/DDBJ databases">
        <title>Genomic Encyclopedia of Type Strains, Phase III (KMG-III): the genomes of soil and plant-associated and newly described type strains.</title>
        <authorList>
            <person name="Whitman W."/>
        </authorList>
    </citation>
    <scope>NUCLEOTIDE SEQUENCE [LARGE SCALE GENOMIC DNA]</scope>
    <source>
        <strain evidence="2 3">ORS 1419</strain>
    </source>
</reference>
<evidence type="ECO:0000313" key="2">
    <source>
        <dbReference type="EMBL" id="PYE90183.1"/>
    </source>
</evidence>
<dbReference type="EMBL" id="QJTF01000002">
    <property type="protein sequence ID" value="PYE90183.1"/>
    <property type="molecule type" value="Genomic_DNA"/>
</dbReference>
<evidence type="ECO:0008006" key="4">
    <source>
        <dbReference type="Google" id="ProtNLM"/>
    </source>
</evidence>
<feature type="signal peptide" evidence="1">
    <location>
        <begin position="1"/>
        <end position="17"/>
    </location>
</feature>
<name>A0A318TF81_9HYPH</name>
<dbReference type="Proteomes" id="UP000247454">
    <property type="component" value="Unassembled WGS sequence"/>
</dbReference>
<comment type="caution">
    <text evidence="2">The sequence shown here is derived from an EMBL/GenBank/DDBJ whole genome shotgun (WGS) entry which is preliminary data.</text>
</comment>
<proteinExistence type="predicted"/>
<feature type="chain" id="PRO_5016305165" description="Lipoprotein" evidence="1">
    <location>
        <begin position="18"/>
        <end position="97"/>
    </location>
</feature>
<protein>
    <recommendedName>
        <fullName evidence="4">Lipoprotein</fullName>
    </recommendedName>
</protein>
<evidence type="ECO:0000256" key="1">
    <source>
        <dbReference type="SAM" id="SignalP"/>
    </source>
</evidence>
<evidence type="ECO:0000313" key="3">
    <source>
        <dbReference type="Proteomes" id="UP000247454"/>
    </source>
</evidence>
<dbReference type="PROSITE" id="PS51257">
    <property type="entry name" value="PROKAR_LIPOPROTEIN"/>
    <property type="match status" value="1"/>
</dbReference>
<gene>
    <name evidence="2" type="ORF">C7477_102274</name>
</gene>
<dbReference type="AlphaFoldDB" id="A0A318TF81"/>
<dbReference type="RefSeq" id="WP_110748774.1">
    <property type="nucleotide sequence ID" value="NZ_QJTF01000002.1"/>
</dbReference>
<accession>A0A318TF81</accession>
<sequence>MKKIILAMAAVSFVFLAGCSESETGAGGNTAAAVANDVTKTAEELANSMTPEQKASAVNDARTAAEAAAKAAGQSDALIQQAGDAAAAEAKKALGVQ</sequence>
<keyword evidence="3" id="KW-1185">Reference proteome</keyword>
<organism evidence="2 3">
    <name type="scientific">Phyllobacterium leguminum</name>
    <dbReference type="NCBI Taxonomy" id="314237"/>
    <lineage>
        <taxon>Bacteria</taxon>
        <taxon>Pseudomonadati</taxon>
        <taxon>Pseudomonadota</taxon>
        <taxon>Alphaproteobacteria</taxon>
        <taxon>Hyphomicrobiales</taxon>
        <taxon>Phyllobacteriaceae</taxon>
        <taxon>Phyllobacterium</taxon>
    </lineage>
</organism>
<keyword evidence="1" id="KW-0732">Signal</keyword>